<evidence type="ECO:0000256" key="6">
    <source>
        <dbReference type="ARBA" id="ARBA00022741"/>
    </source>
</evidence>
<dbReference type="InterPro" id="IPR000719">
    <property type="entry name" value="Prot_kinase_dom"/>
</dbReference>
<dbReference type="SMART" id="SM00220">
    <property type="entry name" value="S_TKc"/>
    <property type="match status" value="1"/>
</dbReference>
<evidence type="ECO:0000256" key="2">
    <source>
        <dbReference type="ARBA" id="ARBA00012513"/>
    </source>
</evidence>
<evidence type="ECO:0000256" key="8">
    <source>
        <dbReference type="ARBA" id="ARBA00022840"/>
    </source>
</evidence>
<dbReference type="InterPro" id="IPR050236">
    <property type="entry name" value="Ser_Thr_kinase_AGC"/>
</dbReference>
<dbReference type="Proteomes" id="UP000694700">
    <property type="component" value="Unplaced"/>
</dbReference>
<organism evidence="13 14">
    <name type="scientific">Cyprinus carpio</name>
    <name type="common">Common carp</name>
    <dbReference type="NCBI Taxonomy" id="7962"/>
    <lineage>
        <taxon>Eukaryota</taxon>
        <taxon>Metazoa</taxon>
        <taxon>Chordata</taxon>
        <taxon>Craniata</taxon>
        <taxon>Vertebrata</taxon>
        <taxon>Euteleostomi</taxon>
        <taxon>Actinopterygii</taxon>
        <taxon>Neopterygii</taxon>
        <taxon>Teleostei</taxon>
        <taxon>Ostariophysi</taxon>
        <taxon>Cypriniformes</taxon>
        <taxon>Cyprinidae</taxon>
        <taxon>Cyprininae</taxon>
        <taxon>Cyprinus</taxon>
    </lineage>
</organism>
<comment type="catalytic activity">
    <reaction evidence="9">
        <text>L-threonyl-[protein] + ATP = O-phospho-L-threonyl-[protein] + ADP + H(+)</text>
        <dbReference type="Rhea" id="RHEA:46608"/>
        <dbReference type="Rhea" id="RHEA-COMP:11060"/>
        <dbReference type="Rhea" id="RHEA-COMP:11605"/>
        <dbReference type="ChEBI" id="CHEBI:15378"/>
        <dbReference type="ChEBI" id="CHEBI:30013"/>
        <dbReference type="ChEBI" id="CHEBI:30616"/>
        <dbReference type="ChEBI" id="CHEBI:61977"/>
        <dbReference type="ChEBI" id="CHEBI:456216"/>
        <dbReference type="EC" id="2.7.11.1"/>
    </reaction>
</comment>
<dbReference type="PROSITE" id="PS00108">
    <property type="entry name" value="PROTEIN_KINASE_ST"/>
    <property type="match status" value="1"/>
</dbReference>
<dbReference type="GO" id="GO:0005524">
    <property type="term" value="F:ATP binding"/>
    <property type="evidence" value="ECO:0007669"/>
    <property type="project" value="UniProtKB-UniRule"/>
</dbReference>
<keyword evidence="5" id="KW-0808">Transferase</keyword>
<evidence type="ECO:0000256" key="10">
    <source>
        <dbReference type="ARBA" id="ARBA00048679"/>
    </source>
</evidence>
<dbReference type="FunFam" id="3.30.200.20:FF:000191">
    <property type="entry name" value="3-phosphoinositide-dependent protein kinase 2-like"/>
    <property type="match status" value="1"/>
</dbReference>
<evidence type="ECO:0000256" key="5">
    <source>
        <dbReference type="ARBA" id="ARBA00022679"/>
    </source>
</evidence>
<dbReference type="SUPFAM" id="SSF56112">
    <property type="entry name" value="Protein kinase-like (PK-like)"/>
    <property type="match status" value="1"/>
</dbReference>
<protein>
    <recommendedName>
        <fullName evidence="3">3-phosphoinositide-dependent protein kinase 1</fullName>
        <ecNumber evidence="2">2.7.11.1</ecNumber>
    </recommendedName>
</protein>
<dbReference type="PROSITE" id="PS00107">
    <property type="entry name" value="PROTEIN_KINASE_ATP"/>
    <property type="match status" value="1"/>
</dbReference>
<dbReference type="EC" id="2.7.11.1" evidence="2"/>
<accession>A0A8C1Y034</accession>
<dbReference type="FunFam" id="1.10.510.10:FF:000163">
    <property type="entry name" value="3-phosphoinositide-dependent protein kinase 1"/>
    <property type="match status" value="1"/>
</dbReference>
<dbReference type="AlphaFoldDB" id="A0A8C1Y034"/>
<evidence type="ECO:0000256" key="7">
    <source>
        <dbReference type="ARBA" id="ARBA00022777"/>
    </source>
</evidence>
<proteinExistence type="inferred from homology"/>
<comment type="similarity">
    <text evidence="1">Belongs to the protein kinase superfamily. AGC Ser/Thr protein kinase family. PDPK1 subfamily.</text>
</comment>
<feature type="domain" description="Protein kinase" evidence="12">
    <location>
        <begin position="69"/>
        <end position="329"/>
    </location>
</feature>
<feature type="binding site" evidence="11">
    <location>
        <position position="98"/>
    </location>
    <ligand>
        <name>ATP</name>
        <dbReference type="ChEBI" id="CHEBI:30616"/>
    </ligand>
</feature>
<evidence type="ECO:0000256" key="11">
    <source>
        <dbReference type="PROSITE-ProRule" id="PRU10141"/>
    </source>
</evidence>
<keyword evidence="7" id="KW-0418">Kinase</keyword>
<comment type="catalytic activity">
    <reaction evidence="10">
        <text>L-seryl-[protein] + ATP = O-phospho-L-seryl-[protein] + ADP + H(+)</text>
        <dbReference type="Rhea" id="RHEA:17989"/>
        <dbReference type="Rhea" id="RHEA-COMP:9863"/>
        <dbReference type="Rhea" id="RHEA-COMP:11604"/>
        <dbReference type="ChEBI" id="CHEBI:15378"/>
        <dbReference type="ChEBI" id="CHEBI:29999"/>
        <dbReference type="ChEBI" id="CHEBI:30616"/>
        <dbReference type="ChEBI" id="CHEBI:83421"/>
        <dbReference type="ChEBI" id="CHEBI:456216"/>
        <dbReference type="EC" id="2.7.11.1"/>
    </reaction>
</comment>
<dbReference type="FunFam" id="2.30.29.30:FF:000126">
    <property type="entry name" value="3-phosphoinositide dependent protein kinase 1"/>
    <property type="match status" value="1"/>
</dbReference>
<dbReference type="Gene3D" id="3.30.200.20">
    <property type="entry name" value="Phosphorylase Kinase, domain 1"/>
    <property type="match status" value="1"/>
</dbReference>
<dbReference type="InterPro" id="IPR039046">
    <property type="entry name" value="PDPK1"/>
</dbReference>
<evidence type="ECO:0000259" key="12">
    <source>
        <dbReference type="PROSITE" id="PS50011"/>
    </source>
</evidence>
<sequence length="665" mass="76247">LQTITSQYDAASIQPSVVLCSCASSSMVRTQLNSNLPHCLSMEVRGGEASIQPKASTIKPPQSRKKEDFSFGKILGEGSFSTVVLAKELATGKEYAMKILEKNHIRKENKAHYVIREKDILSSIDHPFFVKLYFTFQDSHKLYFALSYAKNGELLRYIRKIGSFDETCTRFYTAEIVCALEYLHAMGIIHRDLKPENILLSEEMHIQITDFGTAKQLSMDSAQTRANSFVGTAQYVSPELLTEKSACKSSDLWALGCIIYQLVAGLPPFRAGNEYLIFQKIIKLEYEFPEKFFTKAKDLVQRLLSLDPRKRLGCEEMGGFNPLKGHMFFETISWENLPVQTPPKLTPYLPAMAEDDEDYYGNYEDLLSQFKNLQVVTSSSSQIVPLRFCSNIEQYIHDLDNNSFELDLQFSSEEKQLLLQKQTSGNPWHQFVENNLIYKMGPVDKRKGLFARRRQLLLTEGPHLYYVDPVNKVLKGEIPWSPELRPEAKNFKTFFVHTPNRTYYLMDPSGNADKWCKKIQETTDMAVHQKTTAVKASLRGLSPSPFNYQSGSQLCVYGTNASIFLFEEKRCFVCYVFVIFNRCNIKAKISKTQQIHNLYIIYGYIDMYRKYPQKLGEKTLNLLPYNNKDSYRGHSNDPTGQVNIKLIQISLIYLYLFSKSCCSPV</sequence>
<evidence type="ECO:0000313" key="14">
    <source>
        <dbReference type="Proteomes" id="UP000694700"/>
    </source>
</evidence>
<keyword evidence="6 11" id="KW-0547">Nucleotide-binding</keyword>
<dbReference type="CDD" id="cd01262">
    <property type="entry name" value="PH_PDK1"/>
    <property type="match status" value="1"/>
</dbReference>
<dbReference type="GO" id="GO:0004674">
    <property type="term" value="F:protein serine/threonine kinase activity"/>
    <property type="evidence" value="ECO:0007669"/>
    <property type="project" value="UniProtKB-KW"/>
</dbReference>
<dbReference type="InterPro" id="IPR033931">
    <property type="entry name" value="PDK1-typ_PH"/>
</dbReference>
<name>A0A8C1Y034_CYPCA</name>
<evidence type="ECO:0000256" key="4">
    <source>
        <dbReference type="ARBA" id="ARBA00022527"/>
    </source>
</evidence>
<dbReference type="CDD" id="cd05581">
    <property type="entry name" value="STKc_PDK1"/>
    <property type="match status" value="1"/>
</dbReference>
<dbReference type="InterPro" id="IPR017441">
    <property type="entry name" value="Protein_kinase_ATP_BS"/>
</dbReference>
<dbReference type="PANTHER" id="PTHR24356:SF163">
    <property type="entry name" value="3-PHOSPHOINOSITIDE-DEPENDENT PROTEIN KINASE 1-RELATED"/>
    <property type="match status" value="1"/>
</dbReference>
<dbReference type="Gene3D" id="1.10.510.10">
    <property type="entry name" value="Transferase(Phosphotransferase) domain 1"/>
    <property type="match status" value="1"/>
</dbReference>
<dbReference type="PROSITE" id="PS50011">
    <property type="entry name" value="PROTEIN_KINASE_DOM"/>
    <property type="match status" value="1"/>
</dbReference>
<evidence type="ECO:0000256" key="3">
    <source>
        <dbReference type="ARBA" id="ARBA00018538"/>
    </source>
</evidence>
<dbReference type="PANTHER" id="PTHR24356">
    <property type="entry name" value="SERINE/THREONINE-PROTEIN KINASE"/>
    <property type="match status" value="1"/>
</dbReference>
<dbReference type="InterPro" id="IPR008271">
    <property type="entry name" value="Ser/Thr_kinase_AS"/>
</dbReference>
<dbReference type="GO" id="GO:0035556">
    <property type="term" value="P:intracellular signal transduction"/>
    <property type="evidence" value="ECO:0007669"/>
    <property type="project" value="TreeGrafter"/>
</dbReference>
<dbReference type="InterPro" id="IPR011009">
    <property type="entry name" value="Kinase-like_dom_sf"/>
</dbReference>
<evidence type="ECO:0000313" key="13">
    <source>
        <dbReference type="Ensembl" id="ENSCCRP00015087875.1"/>
    </source>
</evidence>
<evidence type="ECO:0000256" key="1">
    <source>
        <dbReference type="ARBA" id="ARBA00010006"/>
    </source>
</evidence>
<keyword evidence="4" id="KW-0723">Serine/threonine-protein kinase</keyword>
<keyword evidence="8 11" id="KW-0067">ATP-binding</keyword>
<dbReference type="Gene3D" id="2.30.29.30">
    <property type="entry name" value="Pleckstrin-homology domain (PH domain)/Phosphotyrosine-binding domain (PTB)"/>
    <property type="match status" value="1"/>
</dbReference>
<dbReference type="Pfam" id="PF14593">
    <property type="entry name" value="PH_3"/>
    <property type="match status" value="1"/>
</dbReference>
<reference evidence="13" key="1">
    <citation type="submission" date="2025-08" db="UniProtKB">
        <authorList>
            <consortium name="Ensembl"/>
        </authorList>
    </citation>
    <scope>IDENTIFICATION</scope>
</reference>
<dbReference type="Ensembl" id="ENSCCRT00015090708.1">
    <property type="protein sequence ID" value="ENSCCRP00015087875.1"/>
    <property type="gene ID" value="ENSCCRG00015035371.1"/>
</dbReference>
<dbReference type="Pfam" id="PF00069">
    <property type="entry name" value="Pkinase"/>
    <property type="match status" value="1"/>
</dbReference>
<dbReference type="InterPro" id="IPR011993">
    <property type="entry name" value="PH-like_dom_sf"/>
</dbReference>
<evidence type="ECO:0000256" key="9">
    <source>
        <dbReference type="ARBA" id="ARBA00047899"/>
    </source>
</evidence>
<dbReference type="SUPFAM" id="SSF50729">
    <property type="entry name" value="PH domain-like"/>
    <property type="match status" value="1"/>
</dbReference>